<dbReference type="OrthoDB" id="583051at2"/>
<gene>
    <name evidence="1" type="ORF">M670_02819</name>
</gene>
<name>A0A072NXV5_SCHAZ</name>
<accession>A0A072NXV5</accession>
<organism evidence="1 2">
    <name type="scientific">Schinkia azotoformans MEV2011</name>
    <dbReference type="NCBI Taxonomy" id="1348973"/>
    <lineage>
        <taxon>Bacteria</taxon>
        <taxon>Bacillati</taxon>
        <taxon>Bacillota</taxon>
        <taxon>Bacilli</taxon>
        <taxon>Bacillales</taxon>
        <taxon>Bacillaceae</taxon>
        <taxon>Calidifontibacillus/Schinkia group</taxon>
        <taxon>Schinkia</taxon>
    </lineage>
</organism>
<protein>
    <submittedName>
        <fullName evidence="1">SEC-C motif-containing protein</fullName>
    </submittedName>
</protein>
<reference evidence="1 2" key="1">
    <citation type="submission" date="2014-04" db="EMBL/GenBank/DDBJ databases">
        <title>Draft genome sequence of Bacillus azotoformans MEV2011, a (co-) denitrifying strain unable to grow in the presence of oxygen.</title>
        <authorList>
            <person name="Nielsen M."/>
            <person name="Schreiber L."/>
            <person name="Finster K."/>
            <person name="Schramm A."/>
        </authorList>
    </citation>
    <scope>NUCLEOTIDE SEQUENCE [LARGE SCALE GENOMIC DNA]</scope>
    <source>
        <strain evidence="1 2">MEV2011</strain>
    </source>
</reference>
<dbReference type="RefSeq" id="WP_035196199.1">
    <property type="nucleotide sequence ID" value="NZ_JJRY01000010.1"/>
</dbReference>
<dbReference type="Proteomes" id="UP000027936">
    <property type="component" value="Unassembled WGS sequence"/>
</dbReference>
<sequence>MFAPIKEAKQYQFKPYEECPCESGKRYKFCCYAKSKDLKIDSSKYSAARLTAEGQKLFRDTEFKMCFGFDTSECSKNVIGAHSIQNNGVLNTISFENHVYTLSLEIGQNSMLPQLKFITLGKNKASIFSGFCKKHDEEYFKCIEDEKYEETPEQNYWFAFRALCFELHRKLRLKKSYSLLFKKHAQATKVPSIYTNFYNTELNIRDSWKEYDRFKNVYVEKSFDQLESFVKEIPFKVGFTSTTSVAVGIDWEGNIAADIYNYDKNLFIPSMYISVIPQKNSTMIIISRLKEDTCYENIFSQLKNNKHDEKLFRYITFCLAEYSENVYFSPSVIDSLDENNKNKIRNAFMGVVSPTLELRLQNLIDTTSLNLFDLRL</sequence>
<dbReference type="AlphaFoldDB" id="A0A072NXV5"/>
<evidence type="ECO:0000313" key="2">
    <source>
        <dbReference type="Proteomes" id="UP000027936"/>
    </source>
</evidence>
<evidence type="ECO:0000313" key="1">
    <source>
        <dbReference type="EMBL" id="KEF38060.1"/>
    </source>
</evidence>
<dbReference type="EMBL" id="JJRY01000010">
    <property type="protein sequence ID" value="KEF38060.1"/>
    <property type="molecule type" value="Genomic_DNA"/>
</dbReference>
<comment type="caution">
    <text evidence="1">The sequence shown here is derived from an EMBL/GenBank/DDBJ whole genome shotgun (WGS) entry which is preliminary data.</text>
</comment>
<proteinExistence type="predicted"/>
<dbReference type="PATRIC" id="fig|1348973.3.peg.2725"/>